<sequence length="252" mass="28419">MSISHLLNPPPVRRRCKKPVIYLFAPDIIETVSVKLSLIPAWSFSTIYPIVHIETSQSGRESVEWNVRTHLDGSLTEISTGIEVAYLFWEADVISNVGQKCLTPTESCTQFNPASCKLSGANTVLLSTSLAVSYLNTTLEMLGLHTEARTSFMTYVFWLPAFLRHKNIALRFLPQLMYGNAAPLDVEPKPDVTTRIFMLFTGVADDDLFNWGAAQVRACEEPAWWKDVVGIDETRMTDKRLFRVLEWGGMEI</sequence>
<gene>
    <name evidence="1" type="ORF">B0H16DRAFT_1306246</name>
</gene>
<organism evidence="1 2">
    <name type="scientific">Mycena metata</name>
    <dbReference type="NCBI Taxonomy" id="1033252"/>
    <lineage>
        <taxon>Eukaryota</taxon>
        <taxon>Fungi</taxon>
        <taxon>Dikarya</taxon>
        <taxon>Basidiomycota</taxon>
        <taxon>Agaricomycotina</taxon>
        <taxon>Agaricomycetes</taxon>
        <taxon>Agaricomycetidae</taxon>
        <taxon>Agaricales</taxon>
        <taxon>Marasmiineae</taxon>
        <taxon>Mycenaceae</taxon>
        <taxon>Mycena</taxon>
    </lineage>
</organism>
<comment type="caution">
    <text evidence="1">The sequence shown here is derived from an EMBL/GenBank/DDBJ whole genome shotgun (WGS) entry which is preliminary data.</text>
</comment>
<name>A0AAD7JXI9_9AGAR</name>
<dbReference type="Proteomes" id="UP001215598">
    <property type="component" value="Unassembled WGS sequence"/>
</dbReference>
<proteinExistence type="predicted"/>
<protein>
    <submittedName>
        <fullName evidence="1">Uncharacterized protein</fullName>
    </submittedName>
</protein>
<accession>A0AAD7JXI9</accession>
<evidence type="ECO:0000313" key="1">
    <source>
        <dbReference type="EMBL" id="KAJ7771528.1"/>
    </source>
</evidence>
<dbReference type="EMBL" id="JARKIB010000015">
    <property type="protein sequence ID" value="KAJ7771528.1"/>
    <property type="molecule type" value="Genomic_DNA"/>
</dbReference>
<reference evidence="1" key="1">
    <citation type="submission" date="2023-03" db="EMBL/GenBank/DDBJ databases">
        <title>Massive genome expansion in bonnet fungi (Mycena s.s.) driven by repeated elements and novel gene families across ecological guilds.</title>
        <authorList>
            <consortium name="Lawrence Berkeley National Laboratory"/>
            <person name="Harder C.B."/>
            <person name="Miyauchi S."/>
            <person name="Viragh M."/>
            <person name="Kuo A."/>
            <person name="Thoen E."/>
            <person name="Andreopoulos B."/>
            <person name="Lu D."/>
            <person name="Skrede I."/>
            <person name="Drula E."/>
            <person name="Henrissat B."/>
            <person name="Morin E."/>
            <person name="Kohler A."/>
            <person name="Barry K."/>
            <person name="LaButti K."/>
            <person name="Morin E."/>
            <person name="Salamov A."/>
            <person name="Lipzen A."/>
            <person name="Mereny Z."/>
            <person name="Hegedus B."/>
            <person name="Baldrian P."/>
            <person name="Stursova M."/>
            <person name="Weitz H."/>
            <person name="Taylor A."/>
            <person name="Grigoriev I.V."/>
            <person name="Nagy L.G."/>
            <person name="Martin F."/>
            <person name="Kauserud H."/>
        </authorList>
    </citation>
    <scope>NUCLEOTIDE SEQUENCE</scope>
    <source>
        <strain evidence="1">CBHHK182m</strain>
    </source>
</reference>
<keyword evidence="2" id="KW-1185">Reference proteome</keyword>
<dbReference type="AlphaFoldDB" id="A0AAD7JXI9"/>
<evidence type="ECO:0000313" key="2">
    <source>
        <dbReference type="Proteomes" id="UP001215598"/>
    </source>
</evidence>